<evidence type="ECO:0000256" key="1">
    <source>
        <dbReference type="SAM" id="Phobius"/>
    </source>
</evidence>
<feature type="transmembrane region" description="Helical" evidence="1">
    <location>
        <begin position="207"/>
        <end position="226"/>
    </location>
</feature>
<comment type="caution">
    <text evidence="3">The sequence shown here is derived from an EMBL/GenBank/DDBJ whole genome shotgun (WGS) entry which is preliminary data.</text>
</comment>
<dbReference type="GO" id="GO:0016020">
    <property type="term" value="C:membrane"/>
    <property type="evidence" value="ECO:0007669"/>
    <property type="project" value="TreeGrafter"/>
</dbReference>
<dbReference type="Pfam" id="PF01757">
    <property type="entry name" value="Acyl_transf_3"/>
    <property type="match status" value="1"/>
</dbReference>
<dbReference type="InterPro" id="IPR002656">
    <property type="entry name" value="Acyl_transf_3_dom"/>
</dbReference>
<keyword evidence="1" id="KW-0812">Transmembrane</keyword>
<evidence type="ECO:0000313" key="4">
    <source>
        <dbReference type="Proteomes" id="UP000024836"/>
    </source>
</evidence>
<keyword evidence="3" id="KW-0808">Transferase</keyword>
<keyword evidence="1" id="KW-0472">Membrane</keyword>
<feature type="transmembrane region" description="Helical" evidence="1">
    <location>
        <begin position="291"/>
        <end position="314"/>
    </location>
</feature>
<organism evidence="3 4">
    <name type="scientific">Actibacterium atlanticum</name>
    <dbReference type="NCBI Taxonomy" id="1461693"/>
    <lineage>
        <taxon>Bacteria</taxon>
        <taxon>Pseudomonadati</taxon>
        <taxon>Pseudomonadota</taxon>
        <taxon>Alphaproteobacteria</taxon>
        <taxon>Rhodobacterales</taxon>
        <taxon>Roseobacteraceae</taxon>
        <taxon>Actibacterium</taxon>
    </lineage>
</organism>
<accession>A0A058ZJ37</accession>
<keyword evidence="4" id="KW-1185">Reference proteome</keyword>
<dbReference type="AlphaFoldDB" id="A0A058ZJ37"/>
<feature type="transmembrane region" description="Helical" evidence="1">
    <location>
        <begin position="126"/>
        <end position="146"/>
    </location>
</feature>
<protein>
    <submittedName>
        <fullName evidence="3">Acyltransferase 3</fullName>
    </submittedName>
</protein>
<dbReference type="STRING" id="1461693.ATO10_11817"/>
<evidence type="ECO:0000259" key="2">
    <source>
        <dbReference type="Pfam" id="PF01757"/>
    </source>
</evidence>
<name>A0A058ZJ37_9RHOB</name>
<feature type="domain" description="Acyltransferase 3" evidence="2">
    <location>
        <begin position="1"/>
        <end position="313"/>
    </location>
</feature>
<feature type="transmembrane region" description="Helical" evidence="1">
    <location>
        <begin position="262"/>
        <end position="279"/>
    </location>
</feature>
<feature type="transmembrane region" description="Helical" evidence="1">
    <location>
        <begin position="335"/>
        <end position="352"/>
    </location>
</feature>
<dbReference type="PANTHER" id="PTHR23028:SF53">
    <property type="entry name" value="ACYL_TRANSF_3 DOMAIN-CONTAINING PROTEIN"/>
    <property type="match status" value="1"/>
</dbReference>
<dbReference type="InterPro" id="IPR050879">
    <property type="entry name" value="Acyltransferase_3"/>
</dbReference>
<dbReference type="EMBL" id="AQQY01000007">
    <property type="protein sequence ID" value="KCV81598.1"/>
    <property type="molecule type" value="Genomic_DNA"/>
</dbReference>
<sequence length="651" mass="72733">MRFIAVVPVILFHAQVPFFTGGFVGVDVFFVISGFLITSILMNDLEKDRFSLVTFYERRARRILPALFAMIAACVVAAELILLPGEYQDFAESAGTAAVFLSNVFFWANSGYFDPISEESPLLHTWSLAVEEQYYLLFPLILWALWKAGPKTIVATLTAMTLASLALAEWGWRNEPTINFYFIGSRAFELFIGSLSAIWARRAPQTNGWLAGLGLAMIVAAIFGYSEEVPFPSIYALLPVVGTALVLLFARDGTQTARLLSLPLLVWVGLISYSAYLWHQPLLAFARVQEWVPLNALLTTALIAMTFALAFVSWKFVEQPFRSRGTDAKFSRRQIFIGSAVLIAVTFAYGLYGRASDGRLERWKLANPDIAREYALLHDGRENHKTRPDKSRPCTRNHRQFNAQTEEQILACYAQYGPAVAVLGDSIAEDLHGAMVAASERPFILGLTLGGCRLNRPVDKCSLDQILDFASRHPEVFEAVVTQQLSSPQMVWPSGSPVLVQDLRALAYDAEIPPLTLNTELVETGLDYAARLAAHVPVYFLAPRVEHHVPAAEVMRQGCDVSYKLRSGQMALFTQLDTYFQERIPQLGVDGLRYLPLSQMHIYDPATEIITCDVAYWRDGHHWSAKGEAYFGRRLIETGPYPFTWFAARGG</sequence>
<evidence type="ECO:0000313" key="3">
    <source>
        <dbReference type="EMBL" id="KCV81598.1"/>
    </source>
</evidence>
<dbReference type="GO" id="GO:0016747">
    <property type="term" value="F:acyltransferase activity, transferring groups other than amino-acyl groups"/>
    <property type="evidence" value="ECO:0007669"/>
    <property type="project" value="InterPro"/>
</dbReference>
<proteinExistence type="predicted"/>
<feature type="transmembrane region" description="Helical" evidence="1">
    <location>
        <begin position="63"/>
        <end position="83"/>
    </location>
</feature>
<dbReference type="Proteomes" id="UP000024836">
    <property type="component" value="Unassembled WGS sequence"/>
</dbReference>
<feature type="transmembrane region" description="Helical" evidence="1">
    <location>
        <begin position="178"/>
        <end position="200"/>
    </location>
</feature>
<keyword evidence="1" id="KW-1133">Transmembrane helix</keyword>
<dbReference type="PANTHER" id="PTHR23028">
    <property type="entry name" value="ACETYLTRANSFERASE"/>
    <property type="match status" value="1"/>
</dbReference>
<feature type="transmembrane region" description="Helical" evidence="1">
    <location>
        <begin position="232"/>
        <end position="250"/>
    </location>
</feature>
<feature type="transmembrane region" description="Helical" evidence="1">
    <location>
        <begin position="153"/>
        <end position="172"/>
    </location>
</feature>
<feature type="transmembrane region" description="Helical" evidence="1">
    <location>
        <begin position="24"/>
        <end position="42"/>
    </location>
</feature>
<dbReference type="PATRIC" id="fig|1461693.3.peg.2396"/>
<keyword evidence="3" id="KW-0012">Acyltransferase</keyword>
<dbReference type="eggNOG" id="COG1835">
    <property type="taxonomic scope" value="Bacteria"/>
</dbReference>
<dbReference type="GO" id="GO:0009103">
    <property type="term" value="P:lipopolysaccharide biosynthetic process"/>
    <property type="evidence" value="ECO:0007669"/>
    <property type="project" value="TreeGrafter"/>
</dbReference>
<gene>
    <name evidence="3" type="ORF">ATO10_11817</name>
</gene>
<reference evidence="3 4" key="1">
    <citation type="submission" date="2013-04" db="EMBL/GenBank/DDBJ databases">
        <title>Shimia sp. 22II-S11-Z10 Genome Sequencing.</title>
        <authorList>
            <person name="Lai Q."/>
            <person name="Li G."/>
            <person name="Shao Z."/>
        </authorList>
    </citation>
    <scope>NUCLEOTIDE SEQUENCE [LARGE SCALE GENOMIC DNA]</scope>
    <source>
        <strain evidence="4">22II-S11-Z10</strain>
    </source>
</reference>